<dbReference type="EMBL" id="CAWUPB010000793">
    <property type="protein sequence ID" value="CAK7324868.1"/>
    <property type="molecule type" value="Genomic_DNA"/>
</dbReference>
<dbReference type="SUPFAM" id="SSF56300">
    <property type="entry name" value="Metallo-dependent phosphatases"/>
    <property type="match status" value="2"/>
</dbReference>
<dbReference type="InterPro" id="IPR024927">
    <property type="entry name" value="Acid_PPase"/>
</dbReference>
<evidence type="ECO:0000256" key="11">
    <source>
        <dbReference type="ARBA" id="ARBA00023180"/>
    </source>
</evidence>
<comment type="catalytic activity">
    <reaction evidence="1">
        <text>a phosphate monoester + H2O = an alcohol + phosphate</text>
        <dbReference type="Rhea" id="RHEA:15017"/>
        <dbReference type="ChEBI" id="CHEBI:15377"/>
        <dbReference type="ChEBI" id="CHEBI:30879"/>
        <dbReference type="ChEBI" id="CHEBI:43474"/>
        <dbReference type="ChEBI" id="CHEBI:67140"/>
        <dbReference type="EC" id="3.1.3.2"/>
    </reaction>
</comment>
<name>A0AAV1QTD8_9ROSI</name>
<evidence type="ECO:0000256" key="1">
    <source>
        <dbReference type="ARBA" id="ARBA00000032"/>
    </source>
</evidence>
<evidence type="ECO:0000256" key="8">
    <source>
        <dbReference type="ARBA" id="ARBA00022729"/>
    </source>
</evidence>
<dbReference type="InterPro" id="IPR029052">
    <property type="entry name" value="Metallo-depent_PP-like"/>
</dbReference>
<dbReference type="EC" id="3.1.3.2" evidence="5"/>
<evidence type="ECO:0000256" key="2">
    <source>
        <dbReference type="ARBA" id="ARBA00001962"/>
    </source>
</evidence>
<evidence type="ECO:0000313" key="13">
    <source>
        <dbReference type="EMBL" id="CAK7324868.1"/>
    </source>
</evidence>
<keyword evidence="11" id="KW-0325">Glycoprotein</keyword>
<dbReference type="PANTHER" id="PTHR10161:SF36">
    <property type="entry name" value="PURPLE ACID PHOSPHATASE 3"/>
    <property type="match status" value="1"/>
</dbReference>
<gene>
    <name evidence="13" type="ORF">DCAF_LOCUS2534</name>
</gene>
<evidence type="ECO:0000256" key="10">
    <source>
        <dbReference type="ARBA" id="ARBA00022833"/>
    </source>
</evidence>
<protein>
    <recommendedName>
        <fullName evidence="5">acid phosphatase</fullName>
        <ecNumber evidence="5">3.1.3.2</ecNumber>
    </recommendedName>
</protein>
<reference evidence="13 14" key="1">
    <citation type="submission" date="2024-01" db="EMBL/GenBank/DDBJ databases">
        <authorList>
            <person name="Waweru B."/>
        </authorList>
    </citation>
    <scope>NUCLEOTIDE SEQUENCE [LARGE SCALE GENOMIC DNA]</scope>
</reference>
<organism evidence="13 14">
    <name type="scientific">Dovyalis caffra</name>
    <dbReference type="NCBI Taxonomy" id="77055"/>
    <lineage>
        <taxon>Eukaryota</taxon>
        <taxon>Viridiplantae</taxon>
        <taxon>Streptophyta</taxon>
        <taxon>Embryophyta</taxon>
        <taxon>Tracheophyta</taxon>
        <taxon>Spermatophyta</taxon>
        <taxon>Magnoliopsida</taxon>
        <taxon>eudicotyledons</taxon>
        <taxon>Gunneridae</taxon>
        <taxon>Pentapetalae</taxon>
        <taxon>rosids</taxon>
        <taxon>fabids</taxon>
        <taxon>Malpighiales</taxon>
        <taxon>Salicaceae</taxon>
        <taxon>Flacourtieae</taxon>
        <taxon>Dovyalis</taxon>
    </lineage>
</organism>
<dbReference type="InterPro" id="IPR051558">
    <property type="entry name" value="Metallophosphoesterase_PAP"/>
</dbReference>
<dbReference type="FunFam" id="3.60.21.10:FF:000027">
    <property type="entry name" value="Purple acid phosphatase"/>
    <property type="match status" value="2"/>
</dbReference>
<dbReference type="Gene3D" id="3.60.21.10">
    <property type="match status" value="2"/>
</dbReference>
<comment type="caution">
    <text evidence="13">The sequence shown here is derived from an EMBL/GenBank/DDBJ whole genome shotgun (WGS) entry which is preliminary data.</text>
</comment>
<dbReference type="PANTHER" id="PTHR10161">
    <property type="entry name" value="TARTRATE-RESISTANT ACID PHOSPHATASE TYPE 5"/>
    <property type="match status" value="1"/>
</dbReference>
<keyword evidence="10" id="KW-0862">Zinc</keyword>
<dbReference type="GO" id="GO:0003993">
    <property type="term" value="F:acid phosphatase activity"/>
    <property type="evidence" value="ECO:0007669"/>
    <property type="project" value="UniProtKB-EC"/>
</dbReference>
<accession>A0AAV1QTD8</accession>
<evidence type="ECO:0000256" key="9">
    <source>
        <dbReference type="ARBA" id="ARBA00022801"/>
    </source>
</evidence>
<comment type="similarity">
    <text evidence="4">Belongs to the metallophosphoesterase superfamily. Purple acid phosphatase family.</text>
</comment>
<keyword evidence="8" id="KW-0732">Signal</keyword>
<feature type="domain" description="Calcineurin-like phosphoesterase" evidence="12">
    <location>
        <begin position="314"/>
        <end position="523"/>
    </location>
</feature>
<dbReference type="Pfam" id="PF00149">
    <property type="entry name" value="Metallophos"/>
    <property type="match status" value="2"/>
</dbReference>
<dbReference type="GO" id="GO:0046872">
    <property type="term" value="F:metal ion binding"/>
    <property type="evidence" value="ECO:0007669"/>
    <property type="project" value="UniProtKB-KW"/>
</dbReference>
<dbReference type="InterPro" id="IPR004843">
    <property type="entry name" value="Calcineurin-like_PHP"/>
</dbReference>
<comment type="cofactor">
    <cofactor evidence="2">
        <name>Fe cation</name>
        <dbReference type="ChEBI" id="CHEBI:24875"/>
    </cofactor>
</comment>
<dbReference type="GO" id="GO:0005576">
    <property type="term" value="C:extracellular region"/>
    <property type="evidence" value="ECO:0007669"/>
    <property type="project" value="UniProtKB-SubCell"/>
</dbReference>
<proteinExistence type="inferred from homology"/>
<evidence type="ECO:0000259" key="12">
    <source>
        <dbReference type="Pfam" id="PF00149"/>
    </source>
</evidence>
<keyword evidence="6" id="KW-0964">Secreted</keyword>
<dbReference type="AlphaFoldDB" id="A0AAV1QTD8"/>
<evidence type="ECO:0000256" key="4">
    <source>
        <dbReference type="ARBA" id="ARBA00008723"/>
    </source>
</evidence>
<keyword evidence="9" id="KW-0378">Hydrolase</keyword>
<keyword evidence="7" id="KW-0479">Metal-binding</keyword>
<feature type="domain" description="Calcineurin-like phosphoesterase" evidence="12">
    <location>
        <begin position="46"/>
        <end position="255"/>
    </location>
</feature>
<keyword evidence="14" id="KW-1185">Reference proteome</keyword>
<evidence type="ECO:0000256" key="7">
    <source>
        <dbReference type="ARBA" id="ARBA00022723"/>
    </source>
</evidence>
<evidence type="ECO:0000256" key="5">
    <source>
        <dbReference type="ARBA" id="ARBA00012646"/>
    </source>
</evidence>
<sequence length="602" mass="68708">MTGLIDSKYMALCLGLMIFSFGLCLVSTHAELQRFEHPAKTDGTLSFLVLGDWGRKGAFNQSEVALQMGRIGEELDIDFVVSTGDNFYDDGLTGKHDKAFEESFTRIYTANSLQKQWYSVLGNHDYRGNAEAQLSHQLRKIDSRWLCLRSFIVNAELAEIFFVDTTPFVQSYFTDAGGHTYDWRGIGSPRAYVANLIKELKLALRESRAKWKIVVGHHAIRSIGHHGDTEELVSKLLPILKVNNVDFYMNGHDHCLEHISDTESPVQFLTSGAGSKAWRGDIKEKNRDGLKFFYDGQAELQRFEQPIKEDGSISFLVVGDWGRKGNYNQSNVAFQMGRIGEELNIDFVVSTGDNFYEDGLRSVNDPEFEKSFSKIYTAKSLQKQWYSVLGNHDYRGNVKAQLSPMLRNIDSRWICLRSFILNTEIVELFFIDTTPFVDKYFLRPKHHHYDWRGVMPRQHYLSNLLKDLESALQDSTANWKIVVGHHTIRSVGRHGKTKELEELLLPLLEANNVDMYINGHDHCLEHIASRTSQIHFLTSGGGSKAWGGDVDQLNRDGVKFYYDGQGFTSLELRQTDAKVVFYDVFGKVLHNLKLFKQLNPVL</sequence>
<dbReference type="CDD" id="cd07378">
    <property type="entry name" value="MPP_ACP5"/>
    <property type="match status" value="2"/>
</dbReference>
<evidence type="ECO:0000256" key="3">
    <source>
        <dbReference type="ARBA" id="ARBA00004613"/>
    </source>
</evidence>
<dbReference type="Proteomes" id="UP001314170">
    <property type="component" value="Unassembled WGS sequence"/>
</dbReference>
<comment type="subcellular location">
    <subcellularLocation>
        <location evidence="3">Secreted</location>
    </subcellularLocation>
</comment>
<evidence type="ECO:0000313" key="14">
    <source>
        <dbReference type="Proteomes" id="UP001314170"/>
    </source>
</evidence>
<evidence type="ECO:0000256" key="6">
    <source>
        <dbReference type="ARBA" id="ARBA00022525"/>
    </source>
</evidence>